<keyword evidence="2" id="KW-1185">Reference proteome</keyword>
<dbReference type="EMBL" id="MVGT01004391">
    <property type="protein sequence ID" value="OUZ99724.1"/>
    <property type="molecule type" value="Genomic_DNA"/>
</dbReference>
<dbReference type="AlphaFoldDB" id="A0A200PND6"/>
<dbReference type="InParanoid" id="A0A200PND6"/>
<comment type="caution">
    <text evidence="1">The sequence shown here is derived from an EMBL/GenBank/DDBJ whole genome shotgun (WGS) entry which is preliminary data.</text>
</comment>
<evidence type="ECO:0000313" key="2">
    <source>
        <dbReference type="Proteomes" id="UP000195402"/>
    </source>
</evidence>
<proteinExistence type="predicted"/>
<evidence type="ECO:0000313" key="1">
    <source>
        <dbReference type="EMBL" id="OUZ99724.1"/>
    </source>
</evidence>
<name>A0A200PND6_MACCD</name>
<gene>
    <name evidence="1" type="ORF">BVC80_9063g98</name>
</gene>
<organism evidence="1 2">
    <name type="scientific">Macleaya cordata</name>
    <name type="common">Five-seeded plume-poppy</name>
    <name type="synonym">Bocconia cordata</name>
    <dbReference type="NCBI Taxonomy" id="56857"/>
    <lineage>
        <taxon>Eukaryota</taxon>
        <taxon>Viridiplantae</taxon>
        <taxon>Streptophyta</taxon>
        <taxon>Embryophyta</taxon>
        <taxon>Tracheophyta</taxon>
        <taxon>Spermatophyta</taxon>
        <taxon>Magnoliopsida</taxon>
        <taxon>Ranunculales</taxon>
        <taxon>Papaveraceae</taxon>
        <taxon>Papaveroideae</taxon>
        <taxon>Macleaya</taxon>
    </lineage>
</organism>
<accession>A0A200PND6</accession>
<sequence>MEGQSSASLKKCYNDCLLLCIIQHPGPDAAVICPFKCEEEVQGCLNSCSNKCAKQY</sequence>
<protein>
    <submittedName>
        <fullName evidence="1">Uncharacterized protein</fullName>
    </submittedName>
</protein>
<reference evidence="1 2" key="1">
    <citation type="journal article" date="2017" name="Mol. Plant">
        <title>The Genome of Medicinal Plant Macleaya cordata Provides New Insights into Benzylisoquinoline Alkaloids Metabolism.</title>
        <authorList>
            <person name="Liu X."/>
            <person name="Liu Y."/>
            <person name="Huang P."/>
            <person name="Ma Y."/>
            <person name="Qing Z."/>
            <person name="Tang Q."/>
            <person name="Cao H."/>
            <person name="Cheng P."/>
            <person name="Zheng Y."/>
            <person name="Yuan Z."/>
            <person name="Zhou Y."/>
            <person name="Liu J."/>
            <person name="Tang Z."/>
            <person name="Zhuo Y."/>
            <person name="Zhang Y."/>
            <person name="Yu L."/>
            <person name="Huang J."/>
            <person name="Yang P."/>
            <person name="Peng Q."/>
            <person name="Zhang J."/>
            <person name="Jiang W."/>
            <person name="Zhang Z."/>
            <person name="Lin K."/>
            <person name="Ro D.K."/>
            <person name="Chen X."/>
            <person name="Xiong X."/>
            <person name="Shang Y."/>
            <person name="Huang S."/>
            <person name="Zeng J."/>
        </authorList>
    </citation>
    <scope>NUCLEOTIDE SEQUENCE [LARGE SCALE GENOMIC DNA]</scope>
    <source>
        <strain evidence="2">cv. BLH2017</strain>
        <tissue evidence="1">Root</tissue>
    </source>
</reference>
<dbReference type="Proteomes" id="UP000195402">
    <property type="component" value="Unassembled WGS sequence"/>
</dbReference>